<comment type="caution">
    <text evidence="2">The sequence shown here is derived from an EMBL/GenBank/DDBJ whole genome shotgun (WGS) entry which is preliminary data.</text>
</comment>
<gene>
    <name evidence="2" type="ORF">EZ313_06135</name>
</gene>
<dbReference type="SUPFAM" id="SSF53756">
    <property type="entry name" value="UDP-Glycosyltransferase/glycogen phosphorylase"/>
    <property type="match status" value="1"/>
</dbReference>
<protein>
    <recommendedName>
        <fullName evidence="1">Spore protein YkvP/CgeB glycosyl transferase-like domain-containing protein</fullName>
    </recommendedName>
</protein>
<proteinExistence type="predicted"/>
<name>A0A4Z0C4M1_9BURK</name>
<reference evidence="2 3" key="1">
    <citation type="submission" date="2019-03" db="EMBL/GenBank/DDBJ databases">
        <title>Ramlibacter henchirensis DSM 14656, whole genome shotgun sequence.</title>
        <authorList>
            <person name="Zhang X."/>
            <person name="Feng G."/>
            <person name="Zhu H."/>
        </authorList>
    </citation>
    <scope>NUCLEOTIDE SEQUENCE [LARGE SCALE GENOMIC DNA]</scope>
    <source>
        <strain evidence="2 3">DSM 14656</strain>
    </source>
</reference>
<organism evidence="2 3">
    <name type="scientific">Ramlibacter henchirensis</name>
    <dbReference type="NCBI Taxonomy" id="204072"/>
    <lineage>
        <taxon>Bacteria</taxon>
        <taxon>Pseudomonadati</taxon>
        <taxon>Pseudomonadota</taxon>
        <taxon>Betaproteobacteria</taxon>
        <taxon>Burkholderiales</taxon>
        <taxon>Comamonadaceae</taxon>
        <taxon>Ramlibacter</taxon>
    </lineage>
</organism>
<dbReference type="Proteomes" id="UP000298180">
    <property type="component" value="Unassembled WGS sequence"/>
</dbReference>
<evidence type="ECO:0000259" key="1">
    <source>
        <dbReference type="Pfam" id="PF13524"/>
    </source>
</evidence>
<evidence type="ECO:0000313" key="2">
    <source>
        <dbReference type="EMBL" id="TFZ06221.1"/>
    </source>
</evidence>
<dbReference type="EMBL" id="SMLM01000001">
    <property type="protein sequence ID" value="TFZ06221.1"/>
    <property type="molecule type" value="Genomic_DNA"/>
</dbReference>
<dbReference type="Pfam" id="PF13524">
    <property type="entry name" value="Glyco_trans_1_2"/>
    <property type="match status" value="1"/>
</dbReference>
<dbReference type="OrthoDB" id="9813806at2"/>
<dbReference type="AlphaFoldDB" id="A0A4Z0C4M1"/>
<evidence type="ECO:0000313" key="3">
    <source>
        <dbReference type="Proteomes" id="UP000298180"/>
    </source>
</evidence>
<dbReference type="InterPro" id="IPR055259">
    <property type="entry name" value="YkvP/CgeB_Glyco_trans-like"/>
</dbReference>
<sequence length="365" mass="40354">MKNRMNIAFFASSLVSAYWNGAATYYRGIVRAMHARGHRVTFYEPDAFKRQKHRDMDDPPWAKVVVYSAESEAEVLRTVEQARGADLVVKASGVGVHDALLERAVLDLQGPGTLVVYWDVDAPATLDRMHHDAHDPLRPLVPRYDLVLTYGGGEPVSSAYKALGARDCIPIYNALDPTTHFPVAPEPRFEGDLGFLGNRLPDREARVEEFFLRAAAALPGRRFLLGGSGWQDKPMPPNVRYLGHVFTADHNAFNCTPLAVLNISRESMARYGFSPATRVFEAAGAAACLITDAWEGLEQFFEPGAEMLVARNGDEVAHQLESLDTDKARAVGEAAYRRVLAEHTYDHRAAQLDAVLEGRTMETAT</sequence>
<feature type="domain" description="Spore protein YkvP/CgeB glycosyl transferase-like" evidence="1">
    <location>
        <begin position="209"/>
        <end position="352"/>
    </location>
</feature>
<accession>A0A4Z0C4M1</accession>
<keyword evidence="3" id="KW-1185">Reference proteome</keyword>